<dbReference type="Proteomes" id="UP000676996">
    <property type="component" value="Unassembled WGS sequence"/>
</dbReference>
<dbReference type="EMBL" id="JAGRQC010000001">
    <property type="protein sequence ID" value="MBR0551944.1"/>
    <property type="molecule type" value="Genomic_DNA"/>
</dbReference>
<dbReference type="GO" id="GO:0097163">
    <property type="term" value="F:sulfur carrier activity"/>
    <property type="evidence" value="ECO:0007669"/>
    <property type="project" value="UniProtKB-UniRule"/>
</dbReference>
<keyword evidence="1 3" id="KW-0963">Cytoplasm</keyword>
<keyword evidence="2 3" id="KW-0501">Molybdenum cofactor biosynthesis</keyword>
<protein>
    <recommendedName>
        <fullName evidence="3">Sulfur carrier protein FdhD</fullName>
    </recommendedName>
</protein>
<dbReference type="InterPro" id="IPR003786">
    <property type="entry name" value="FdhD"/>
</dbReference>
<dbReference type="SUPFAM" id="SSF53927">
    <property type="entry name" value="Cytidine deaminase-like"/>
    <property type="match status" value="1"/>
</dbReference>
<dbReference type="Gene3D" id="3.10.20.10">
    <property type="match status" value="1"/>
</dbReference>
<comment type="similarity">
    <text evidence="3">Belongs to the FdhD family.</text>
</comment>
<dbReference type="PANTHER" id="PTHR30592">
    <property type="entry name" value="FORMATE DEHYDROGENASE"/>
    <property type="match status" value="1"/>
</dbReference>
<dbReference type="GO" id="GO:0016783">
    <property type="term" value="F:sulfurtransferase activity"/>
    <property type="evidence" value="ECO:0007669"/>
    <property type="project" value="InterPro"/>
</dbReference>
<dbReference type="PIRSF" id="PIRSF015626">
    <property type="entry name" value="FdhD"/>
    <property type="match status" value="1"/>
</dbReference>
<comment type="caution">
    <text evidence="3">Lacks conserved residue(s) required for the propagation of feature annotation.</text>
</comment>
<gene>
    <name evidence="3 4" type="primary">fdhD</name>
    <name evidence="4" type="ORF">J7S20_05430</name>
</gene>
<dbReference type="PANTHER" id="PTHR30592:SF1">
    <property type="entry name" value="SULFUR CARRIER PROTEIN FDHD"/>
    <property type="match status" value="1"/>
</dbReference>
<comment type="subcellular location">
    <subcellularLocation>
        <location evidence="3">Cytoplasm</location>
    </subcellularLocation>
</comment>
<evidence type="ECO:0000313" key="4">
    <source>
        <dbReference type="EMBL" id="MBR0551944.1"/>
    </source>
</evidence>
<accession>A0A8T4IDL0</accession>
<dbReference type="Gene3D" id="3.40.140.10">
    <property type="entry name" value="Cytidine Deaminase, domain 2"/>
    <property type="match status" value="1"/>
</dbReference>
<proteinExistence type="inferred from homology"/>
<dbReference type="NCBIfam" id="TIGR00129">
    <property type="entry name" value="fdhD_narQ"/>
    <property type="match status" value="1"/>
</dbReference>
<feature type="active site" description="Cysteine persulfide intermediate" evidence="3">
    <location>
        <position position="148"/>
    </location>
</feature>
<evidence type="ECO:0000256" key="3">
    <source>
        <dbReference type="HAMAP-Rule" id="MF_00187"/>
    </source>
</evidence>
<keyword evidence="5" id="KW-1185">Reference proteome</keyword>
<dbReference type="HAMAP" id="MF_00187">
    <property type="entry name" value="FdhD"/>
    <property type="match status" value="1"/>
</dbReference>
<evidence type="ECO:0000256" key="2">
    <source>
        <dbReference type="ARBA" id="ARBA00023150"/>
    </source>
</evidence>
<reference evidence="4" key="1">
    <citation type="submission" date="2021-04" db="EMBL/GenBank/DDBJ databases">
        <title>Ouciella asimina sp. nov., isolated from the surface seawater in the hydrothermal field of Okinawa Trough.</title>
        <authorList>
            <person name="Shuang W."/>
        </authorList>
    </citation>
    <scope>NUCLEOTIDE SEQUENCE</scope>
    <source>
        <strain evidence="4">LXI357</strain>
    </source>
</reference>
<dbReference type="AlphaFoldDB" id="A0A8T4IDL0"/>
<dbReference type="Pfam" id="PF02634">
    <property type="entry name" value="FdhD-NarQ"/>
    <property type="match status" value="1"/>
</dbReference>
<name>A0A8T4IDL0_9SPHN</name>
<dbReference type="InterPro" id="IPR016193">
    <property type="entry name" value="Cytidine_deaminase-like"/>
</dbReference>
<organism evidence="4 5">
    <name type="scientific">Stakelama marina</name>
    <dbReference type="NCBI Taxonomy" id="2826939"/>
    <lineage>
        <taxon>Bacteria</taxon>
        <taxon>Pseudomonadati</taxon>
        <taxon>Pseudomonadota</taxon>
        <taxon>Alphaproteobacteria</taxon>
        <taxon>Sphingomonadales</taxon>
        <taxon>Sphingomonadaceae</taxon>
        <taxon>Stakelama</taxon>
    </lineage>
</organism>
<comment type="caution">
    <text evidence="4">The sequence shown here is derived from an EMBL/GenBank/DDBJ whole genome shotgun (WGS) entry which is preliminary data.</text>
</comment>
<evidence type="ECO:0000256" key="1">
    <source>
        <dbReference type="ARBA" id="ARBA00022490"/>
    </source>
</evidence>
<dbReference type="GO" id="GO:0005737">
    <property type="term" value="C:cytoplasm"/>
    <property type="evidence" value="ECO:0007669"/>
    <property type="project" value="UniProtKB-SubCell"/>
</dbReference>
<sequence length="309" mass="32165">MDDLSRGTLGTGICGRSWSIADPLAQAYTRRRYARGHGAIVTTSREETVRSLSRDATEAGQRAIAVEAPVAVEFNGIGYAVMMMTPADLPAFALGFALTERIAATPDDVIDIDVADVPAGIVLRVTVSPDAAKRIGERVRHRTSDTGCGLCGIASLESLERPLPRRPKPMAIDRQAIFVALEAMRAHQPLNRATGATHAAAWAGDDGTIAAAAEDVGRHNALDKLIGMIGGSAPGPGFGLVTSRISFEMADKALVARMPLLVGISAPTTMAVDHARGNGLGVVALARGDSMLVLHDPAGAASEVIDTSS</sequence>
<dbReference type="GO" id="GO:0006777">
    <property type="term" value="P:Mo-molybdopterin cofactor biosynthetic process"/>
    <property type="evidence" value="ECO:0007669"/>
    <property type="project" value="UniProtKB-UniRule"/>
</dbReference>
<comment type="function">
    <text evidence="3">Required for formate dehydrogenase (FDH) activity. Acts as a sulfur carrier protein that transfers sulfur from IscS to the molybdenum cofactor prior to its insertion into FDH.</text>
</comment>
<evidence type="ECO:0000313" key="5">
    <source>
        <dbReference type="Proteomes" id="UP000676996"/>
    </source>
</evidence>